<keyword evidence="2" id="KW-0677">Repeat</keyword>
<reference evidence="6" key="2">
    <citation type="submission" date="2025-09" db="UniProtKB">
        <authorList>
            <consortium name="Ensembl"/>
        </authorList>
    </citation>
    <scope>IDENTIFICATION</scope>
</reference>
<dbReference type="Ensembl" id="ENSPTET00000030112.1">
    <property type="protein sequence ID" value="ENSPTEP00000020777.1"/>
    <property type="gene ID" value="ENSPTEG00000021969.1"/>
</dbReference>
<feature type="region of interest" description="Disordered" evidence="4">
    <location>
        <begin position="21"/>
        <end position="85"/>
    </location>
</feature>
<name>A0A8C9HJI0_9PRIM</name>
<protein>
    <recommendedName>
        <fullName evidence="5">EF-hand domain-containing protein</fullName>
    </recommendedName>
</protein>
<dbReference type="PANTHER" id="PTHR20875:SF2">
    <property type="entry name" value="EF-HAND CALCIUM-BINDING DOMAIN-CONTAINING PROTEIN 6"/>
    <property type="match status" value="1"/>
</dbReference>
<keyword evidence="7" id="KW-1185">Reference proteome</keyword>
<evidence type="ECO:0000313" key="7">
    <source>
        <dbReference type="Proteomes" id="UP000694416"/>
    </source>
</evidence>
<evidence type="ECO:0000256" key="4">
    <source>
        <dbReference type="SAM" id="MobiDB-lite"/>
    </source>
</evidence>
<evidence type="ECO:0000256" key="3">
    <source>
        <dbReference type="ARBA" id="ARBA00022837"/>
    </source>
</evidence>
<evidence type="ECO:0000256" key="1">
    <source>
        <dbReference type="ARBA" id="ARBA00022553"/>
    </source>
</evidence>
<evidence type="ECO:0000259" key="5">
    <source>
        <dbReference type="PROSITE" id="PS50222"/>
    </source>
</evidence>
<dbReference type="InterPro" id="IPR015070">
    <property type="entry name" value="EF_hand_DJBP"/>
</dbReference>
<dbReference type="GO" id="GO:0005654">
    <property type="term" value="C:nucleoplasm"/>
    <property type="evidence" value="ECO:0007669"/>
    <property type="project" value="TreeGrafter"/>
</dbReference>
<dbReference type="CDD" id="cd00051">
    <property type="entry name" value="EFh"/>
    <property type="match status" value="1"/>
</dbReference>
<proteinExistence type="predicted"/>
<feature type="compositionally biased region" description="Polar residues" evidence="4">
    <location>
        <begin position="26"/>
        <end position="56"/>
    </location>
</feature>
<dbReference type="Pfam" id="PF13499">
    <property type="entry name" value="EF-hand_7"/>
    <property type="match status" value="1"/>
</dbReference>
<dbReference type="FunFam" id="1.10.238.10:FF:000179">
    <property type="entry name" value="EF-hand calcium-binding domain-containing protein 6"/>
    <property type="match status" value="1"/>
</dbReference>
<dbReference type="Gene3D" id="1.10.238.10">
    <property type="entry name" value="EF-hand"/>
    <property type="match status" value="2"/>
</dbReference>
<accession>A0A8C9HJI0</accession>
<dbReference type="GO" id="GO:0005509">
    <property type="term" value="F:calcium ion binding"/>
    <property type="evidence" value="ECO:0007669"/>
    <property type="project" value="InterPro"/>
</dbReference>
<organism evidence="6 7">
    <name type="scientific">Piliocolobus tephrosceles</name>
    <name type="common">Ugandan red Colobus</name>
    <dbReference type="NCBI Taxonomy" id="591936"/>
    <lineage>
        <taxon>Eukaryota</taxon>
        <taxon>Metazoa</taxon>
        <taxon>Chordata</taxon>
        <taxon>Craniata</taxon>
        <taxon>Vertebrata</taxon>
        <taxon>Euteleostomi</taxon>
        <taxon>Mammalia</taxon>
        <taxon>Eutheria</taxon>
        <taxon>Euarchontoglires</taxon>
        <taxon>Primates</taxon>
        <taxon>Haplorrhini</taxon>
        <taxon>Catarrhini</taxon>
        <taxon>Cercopithecidae</taxon>
        <taxon>Colobinae</taxon>
        <taxon>Piliocolobus</taxon>
    </lineage>
</organism>
<dbReference type="InterPro" id="IPR002048">
    <property type="entry name" value="EF_hand_dom"/>
</dbReference>
<dbReference type="FunFam" id="1.10.238.10:FF:000243">
    <property type="entry name" value="EF-hand calcium binding domain 6"/>
    <property type="match status" value="1"/>
</dbReference>
<sequence>MPVNAKGRLKYPDFLSRFSSERAATPTATGDSAAAQTGSSVPDVSEGSRSALSLPNQELRPGSKSQSHPCTPASTTAIPGTPPLQNCDPIESRLRKRIQGCWRQLLKECKEKDVARQGDISASEFLALVEKFNLDINKEECQQLIIKYDLKNNGKFAYCDFIQSCVLLLKAKESSLMQRMKIQNAHKMKDAGAETSSFYSALLRIQPKIVHCWRPMRRTFKSYDEAGTGLLSVADFRTVLRQYSINLSEEEFFHILEYYDKTLSSKISYNDFLRAFLQ</sequence>
<dbReference type="PANTHER" id="PTHR20875">
    <property type="entry name" value="EF-HAND CALCIUM-BINDING DOMAIN-CONTAINING PROTEIN 6-RELATED"/>
    <property type="match status" value="1"/>
</dbReference>
<reference evidence="6" key="1">
    <citation type="submission" date="2025-08" db="UniProtKB">
        <authorList>
            <consortium name="Ensembl"/>
        </authorList>
    </citation>
    <scope>IDENTIFICATION</scope>
</reference>
<dbReference type="InterPro" id="IPR052603">
    <property type="entry name" value="EFCB6"/>
</dbReference>
<dbReference type="InterPro" id="IPR011992">
    <property type="entry name" value="EF-hand-dom_pair"/>
</dbReference>
<dbReference type="SUPFAM" id="SSF47473">
    <property type="entry name" value="EF-hand"/>
    <property type="match status" value="1"/>
</dbReference>
<dbReference type="AlphaFoldDB" id="A0A8C9HJI0"/>
<evidence type="ECO:0000313" key="6">
    <source>
        <dbReference type="Ensembl" id="ENSPTEP00000020777.1"/>
    </source>
</evidence>
<feature type="domain" description="EF-hand" evidence="5">
    <location>
        <begin position="216"/>
        <end position="246"/>
    </location>
</feature>
<dbReference type="PROSITE" id="PS50222">
    <property type="entry name" value="EF_HAND_2"/>
    <property type="match status" value="1"/>
</dbReference>
<keyword evidence="1" id="KW-0597">Phosphoprotein</keyword>
<dbReference type="Proteomes" id="UP000694416">
    <property type="component" value="Unplaced"/>
</dbReference>
<evidence type="ECO:0000256" key="2">
    <source>
        <dbReference type="ARBA" id="ARBA00022737"/>
    </source>
</evidence>
<keyword evidence="3" id="KW-0106">Calcium</keyword>
<dbReference type="Pfam" id="PF08976">
    <property type="entry name" value="EF-hand_11"/>
    <property type="match status" value="1"/>
</dbReference>
<feature type="compositionally biased region" description="Polar residues" evidence="4">
    <location>
        <begin position="63"/>
        <end position="78"/>
    </location>
</feature>